<accession>B4H531</accession>
<organism evidence="3">
    <name type="scientific">Drosophila persimilis</name>
    <name type="common">Fruit fly</name>
    <dbReference type="NCBI Taxonomy" id="7234"/>
    <lineage>
        <taxon>Eukaryota</taxon>
        <taxon>Metazoa</taxon>
        <taxon>Ecdysozoa</taxon>
        <taxon>Arthropoda</taxon>
        <taxon>Hexapoda</taxon>
        <taxon>Insecta</taxon>
        <taxon>Pterygota</taxon>
        <taxon>Neoptera</taxon>
        <taxon>Endopterygota</taxon>
        <taxon>Diptera</taxon>
        <taxon>Brachycera</taxon>
        <taxon>Muscomorpha</taxon>
        <taxon>Ephydroidea</taxon>
        <taxon>Drosophilidae</taxon>
        <taxon>Drosophila</taxon>
        <taxon>Sophophora</taxon>
    </lineage>
</organism>
<reference evidence="2 3" key="1">
    <citation type="journal article" date="2007" name="Nature">
        <title>Evolution of genes and genomes on the Drosophila phylogeny.</title>
        <authorList>
            <consortium name="Drosophila 12 Genomes Consortium"/>
            <person name="Clark A.G."/>
            <person name="Eisen M.B."/>
            <person name="Smith D.R."/>
            <person name="Bergman C.M."/>
            <person name="Oliver B."/>
            <person name="Markow T.A."/>
            <person name="Kaufman T.C."/>
            <person name="Kellis M."/>
            <person name="Gelbart W."/>
            <person name="Iyer V.N."/>
            <person name="Pollard D.A."/>
            <person name="Sackton T.B."/>
            <person name="Larracuente A.M."/>
            <person name="Singh N.D."/>
            <person name="Abad J.P."/>
            <person name="Abt D.N."/>
            <person name="Adryan B."/>
            <person name="Aguade M."/>
            <person name="Akashi H."/>
            <person name="Anderson W.W."/>
            <person name="Aquadro C.F."/>
            <person name="Ardell D.H."/>
            <person name="Arguello R."/>
            <person name="Artieri C.G."/>
            <person name="Barbash D.A."/>
            <person name="Barker D."/>
            <person name="Barsanti P."/>
            <person name="Batterham P."/>
            <person name="Batzoglou S."/>
            <person name="Begun D."/>
            <person name="Bhutkar A."/>
            <person name="Blanco E."/>
            <person name="Bosak S.A."/>
            <person name="Bradley R.K."/>
            <person name="Brand A.D."/>
            <person name="Brent M.R."/>
            <person name="Brooks A.N."/>
            <person name="Brown R.H."/>
            <person name="Butlin R.K."/>
            <person name="Caggese C."/>
            <person name="Calvi B.R."/>
            <person name="Bernardo de Carvalho A."/>
            <person name="Caspi A."/>
            <person name="Castrezana S."/>
            <person name="Celniker S.E."/>
            <person name="Chang J.L."/>
            <person name="Chapple C."/>
            <person name="Chatterji S."/>
            <person name="Chinwalla A."/>
            <person name="Civetta A."/>
            <person name="Clifton S.W."/>
            <person name="Comeron J.M."/>
            <person name="Costello J.C."/>
            <person name="Coyne J.A."/>
            <person name="Daub J."/>
            <person name="David R.G."/>
            <person name="Delcher A.L."/>
            <person name="Delehaunty K."/>
            <person name="Do C.B."/>
            <person name="Ebling H."/>
            <person name="Edwards K."/>
            <person name="Eickbush T."/>
            <person name="Evans J.D."/>
            <person name="Filipski A."/>
            <person name="Findeiss S."/>
            <person name="Freyhult E."/>
            <person name="Fulton L."/>
            <person name="Fulton R."/>
            <person name="Garcia A.C."/>
            <person name="Gardiner A."/>
            <person name="Garfield D.A."/>
            <person name="Garvin B.E."/>
            <person name="Gibson G."/>
            <person name="Gilbert D."/>
            <person name="Gnerre S."/>
            <person name="Godfrey J."/>
            <person name="Good R."/>
            <person name="Gotea V."/>
            <person name="Gravely B."/>
            <person name="Greenberg A.J."/>
            <person name="Griffiths-Jones S."/>
            <person name="Gross S."/>
            <person name="Guigo R."/>
            <person name="Gustafson E.A."/>
            <person name="Haerty W."/>
            <person name="Hahn M.W."/>
            <person name="Halligan D.L."/>
            <person name="Halpern A.L."/>
            <person name="Halter G.M."/>
            <person name="Han M.V."/>
            <person name="Heger A."/>
            <person name="Hillier L."/>
            <person name="Hinrichs A.S."/>
            <person name="Holmes I."/>
            <person name="Hoskins R.A."/>
            <person name="Hubisz M.J."/>
            <person name="Hultmark D."/>
            <person name="Huntley M.A."/>
            <person name="Jaffe D.B."/>
            <person name="Jagadeeshan S."/>
            <person name="Jeck W.R."/>
            <person name="Johnson J."/>
            <person name="Jones C.D."/>
            <person name="Jordan W.C."/>
            <person name="Karpen G.H."/>
            <person name="Kataoka E."/>
            <person name="Keightley P.D."/>
            <person name="Kheradpour P."/>
            <person name="Kirkness E.F."/>
            <person name="Koerich L.B."/>
            <person name="Kristiansen K."/>
            <person name="Kudrna D."/>
            <person name="Kulathinal R.J."/>
            <person name="Kumar S."/>
            <person name="Kwok R."/>
            <person name="Lander E."/>
            <person name="Langley C.H."/>
            <person name="Lapoint R."/>
            <person name="Lazzaro B.P."/>
            <person name="Lee S.J."/>
            <person name="Levesque L."/>
            <person name="Li R."/>
            <person name="Lin C.F."/>
            <person name="Lin M.F."/>
            <person name="Lindblad-Toh K."/>
            <person name="Llopart A."/>
            <person name="Long M."/>
            <person name="Low L."/>
            <person name="Lozovsky E."/>
            <person name="Lu J."/>
            <person name="Luo M."/>
            <person name="Machado C.A."/>
            <person name="Makalowski W."/>
            <person name="Marzo M."/>
            <person name="Matsuda M."/>
            <person name="Matzkin L."/>
            <person name="McAllister B."/>
            <person name="McBride C.S."/>
            <person name="McKernan B."/>
            <person name="McKernan K."/>
            <person name="Mendez-Lago M."/>
            <person name="Minx P."/>
            <person name="Mollenhauer M.U."/>
            <person name="Montooth K."/>
            <person name="Mount S.M."/>
            <person name="Mu X."/>
            <person name="Myers E."/>
            <person name="Negre B."/>
            <person name="Newfeld S."/>
            <person name="Nielsen R."/>
            <person name="Noor M.A."/>
            <person name="O'Grady P."/>
            <person name="Pachter L."/>
            <person name="Papaceit M."/>
            <person name="Parisi M.J."/>
            <person name="Parisi M."/>
            <person name="Parts L."/>
            <person name="Pedersen J.S."/>
            <person name="Pesole G."/>
            <person name="Phillippy A.M."/>
            <person name="Ponting C.P."/>
            <person name="Pop M."/>
            <person name="Porcelli D."/>
            <person name="Powell J.R."/>
            <person name="Prohaska S."/>
            <person name="Pruitt K."/>
            <person name="Puig M."/>
            <person name="Quesneville H."/>
            <person name="Ram K.R."/>
            <person name="Rand D."/>
            <person name="Rasmussen M.D."/>
            <person name="Reed L.K."/>
            <person name="Reenan R."/>
            <person name="Reily A."/>
            <person name="Remington K.A."/>
            <person name="Rieger T.T."/>
            <person name="Ritchie M.G."/>
            <person name="Robin C."/>
            <person name="Rogers Y.H."/>
            <person name="Rohde C."/>
            <person name="Rozas J."/>
            <person name="Rubenfield M.J."/>
            <person name="Ruiz A."/>
            <person name="Russo S."/>
            <person name="Salzberg S.L."/>
            <person name="Sanchez-Gracia A."/>
            <person name="Saranga D.J."/>
            <person name="Sato H."/>
            <person name="Schaeffer S.W."/>
            <person name="Schatz M.C."/>
            <person name="Schlenke T."/>
            <person name="Schwartz R."/>
            <person name="Segarra C."/>
            <person name="Singh R.S."/>
            <person name="Sirot L."/>
            <person name="Sirota M."/>
            <person name="Sisneros N.B."/>
            <person name="Smith C.D."/>
            <person name="Smith T.F."/>
            <person name="Spieth J."/>
            <person name="Stage D.E."/>
            <person name="Stark A."/>
            <person name="Stephan W."/>
            <person name="Strausberg R.L."/>
            <person name="Strempel S."/>
            <person name="Sturgill D."/>
            <person name="Sutton G."/>
            <person name="Sutton G.G."/>
            <person name="Tao W."/>
            <person name="Teichmann S."/>
            <person name="Tobari Y.N."/>
            <person name="Tomimura Y."/>
            <person name="Tsolas J.M."/>
            <person name="Valente V.L."/>
            <person name="Venter E."/>
            <person name="Venter J.C."/>
            <person name="Vicario S."/>
            <person name="Vieira F.G."/>
            <person name="Vilella A.J."/>
            <person name="Villasante A."/>
            <person name="Walenz B."/>
            <person name="Wang J."/>
            <person name="Wasserman M."/>
            <person name="Watts T."/>
            <person name="Wilson D."/>
            <person name="Wilson R.K."/>
            <person name="Wing R.A."/>
            <person name="Wolfner M.F."/>
            <person name="Wong A."/>
            <person name="Wong G.K."/>
            <person name="Wu C.I."/>
            <person name="Wu G."/>
            <person name="Yamamoto D."/>
            <person name="Yang H.P."/>
            <person name="Yang S.P."/>
            <person name="Yorke J.A."/>
            <person name="Yoshida K."/>
            <person name="Zdobnov E."/>
            <person name="Zhang P."/>
            <person name="Zhang Y."/>
            <person name="Zimin A.V."/>
            <person name="Baldwin J."/>
            <person name="Abdouelleil A."/>
            <person name="Abdulkadir J."/>
            <person name="Abebe A."/>
            <person name="Abera B."/>
            <person name="Abreu J."/>
            <person name="Acer S.C."/>
            <person name="Aftuck L."/>
            <person name="Alexander A."/>
            <person name="An P."/>
            <person name="Anderson E."/>
            <person name="Anderson S."/>
            <person name="Arachi H."/>
            <person name="Azer M."/>
            <person name="Bachantsang P."/>
            <person name="Barry A."/>
            <person name="Bayul T."/>
            <person name="Berlin A."/>
            <person name="Bessette D."/>
            <person name="Bloom T."/>
            <person name="Blye J."/>
            <person name="Boguslavskiy L."/>
            <person name="Bonnet C."/>
            <person name="Boukhgalter B."/>
            <person name="Bourzgui I."/>
            <person name="Brown A."/>
            <person name="Cahill P."/>
            <person name="Channer S."/>
            <person name="Cheshatsang Y."/>
            <person name="Chuda L."/>
            <person name="Citroen M."/>
            <person name="Collymore A."/>
            <person name="Cooke P."/>
            <person name="Costello M."/>
            <person name="D'Aco K."/>
            <person name="Daza R."/>
            <person name="De Haan G."/>
            <person name="DeGray S."/>
            <person name="DeMaso C."/>
            <person name="Dhargay N."/>
            <person name="Dooley K."/>
            <person name="Dooley E."/>
            <person name="Doricent M."/>
            <person name="Dorje P."/>
            <person name="Dorjee K."/>
            <person name="Dupes A."/>
            <person name="Elong R."/>
            <person name="Falk J."/>
            <person name="Farina A."/>
            <person name="Faro S."/>
            <person name="Ferguson D."/>
            <person name="Fisher S."/>
            <person name="Foley C.D."/>
            <person name="Franke A."/>
            <person name="Friedrich D."/>
            <person name="Gadbois L."/>
            <person name="Gearin G."/>
            <person name="Gearin C.R."/>
            <person name="Giannoukos G."/>
            <person name="Goode T."/>
            <person name="Graham J."/>
            <person name="Grandbois E."/>
            <person name="Grewal S."/>
            <person name="Gyaltsen K."/>
            <person name="Hafez N."/>
            <person name="Hagos B."/>
            <person name="Hall J."/>
            <person name="Henson C."/>
            <person name="Hollinger A."/>
            <person name="Honan T."/>
            <person name="Huard M.D."/>
            <person name="Hughes L."/>
            <person name="Hurhula B."/>
            <person name="Husby M.E."/>
            <person name="Kamat A."/>
            <person name="Kanga B."/>
            <person name="Kashin S."/>
            <person name="Khazanovich D."/>
            <person name="Kisner P."/>
            <person name="Lance K."/>
            <person name="Lara M."/>
            <person name="Lee W."/>
            <person name="Lennon N."/>
            <person name="Letendre F."/>
            <person name="LeVine R."/>
            <person name="Lipovsky A."/>
            <person name="Liu X."/>
            <person name="Liu J."/>
            <person name="Liu S."/>
            <person name="Lokyitsang T."/>
            <person name="Lokyitsang Y."/>
            <person name="Lubonja R."/>
            <person name="Lui A."/>
            <person name="MacDonald P."/>
            <person name="Magnisalis V."/>
            <person name="Maru K."/>
            <person name="Matthews C."/>
            <person name="McCusker W."/>
            <person name="McDonough S."/>
            <person name="Mehta T."/>
            <person name="Meldrim J."/>
            <person name="Meneus L."/>
            <person name="Mihai O."/>
            <person name="Mihalev A."/>
            <person name="Mihova T."/>
            <person name="Mittelman R."/>
            <person name="Mlenga V."/>
            <person name="Montmayeur A."/>
            <person name="Mulrain L."/>
            <person name="Navidi A."/>
            <person name="Naylor J."/>
            <person name="Negash T."/>
            <person name="Nguyen T."/>
            <person name="Nguyen N."/>
            <person name="Nicol R."/>
            <person name="Norbu C."/>
            <person name="Norbu N."/>
            <person name="Novod N."/>
            <person name="O'Neill B."/>
            <person name="Osman S."/>
            <person name="Markiewicz E."/>
            <person name="Oyono O.L."/>
            <person name="Patti C."/>
            <person name="Phunkhang P."/>
            <person name="Pierre F."/>
            <person name="Priest M."/>
            <person name="Raghuraman S."/>
            <person name="Rege F."/>
            <person name="Reyes R."/>
            <person name="Rise C."/>
            <person name="Rogov P."/>
            <person name="Ross K."/>
            <person name="Ryan E."/>
            <person name="Settipalli S."/>
            <person name="Shea T."/>
            <person name="Sherpa N."/>
            <person name="Shi L."/>
            <person name="Shih D."/>
            <person name="Sparrow T."/>
            <person name="Spaulding J."/>
            <person name="Stalker J."/>
            <person name="Stange-Thomann N."/>
            <person name="Stavropoulos S."/>
            <person name="Stone C."/>
            <person name="Strader C."/>
            <person name="Tesfaye S."/>
            <person name="Thomson T."/>
            <person name="Thoulutsang Y."/>
            <person name="Thoulutsang D."/>
            <person name="Topham K."/>
            <person name="Topping I."/>
            <person name="Tsamla T."/>
            <person name="Vassiliev H."/>
            <person name="Vo A."/>
            <person name="Wangchuk T."/>
            <person name="Wangdi T."/>
            <person name="Weiand M."/>
            <person name="Wilkinson J."/>
            <person name="Wilson A."/>
            <person name="Yadav S."/>
            <person name="Young G."/>
            <person name="Yu Q."/>
            <person name="Zembek L."/>
            <person name="Zhong D."/>
            <person name="Zimmer A."/>
            <person name="Zwirko Z."/>
            <person name="Jaffe D.B."/>
            <person name="Alvarez P."/>
            <person name="Brockman W."/>
            <person name="Butler J."/>
            <person name="Chin C."/>
            <person name="Gnerre S."/>
            <person name="Grabherr M."/>
            <person name="Kleber M."/>
            <person name="Mauceli E."/>
            <person name="MacCallum I."/>
        </authorList>
    </citation>
    <scope>NUCLEOTIDE SEQUENCE [LARGE SCALE GENOMIC DNA]</scope>
    <source>
        <strain evidence="3">MSH-3 / Tucson 14011-0111.49</strain>
    </source>
</reference>
<name>B4H531_DROPE</name>
<protein>
    <submittedName>
        <fullName evidence="2">GL10206</fullName>
    </submittedName>
</protein>
<dbReference type="AlphaFoldDB" id="B4H531"/>
<gene>
    <name evidence="2" type="primary">Dper\GL10206</name>
    <name evidence="2" type="ORF">Dper_GL10206</name>
</gene>
<evidence type="ECO:0000313" key="2">
    <source>
        <dbReference type="EMBL" id="EDW32867.1"/>
    </source>
</evidence>
<feature type="compositionally biased region" description="Polar residues" evidence="1">
    <location>
        <begin position="49"/>
        <end position="58"/>
    </location>
</feature>
<dbReference type="EMBL" id="CH479210">
    <property type="protein sequence ID" value="EDW32867.1"/>
    <property type="molecule type" value="Genomic_DNA"/>
</dbReference>
<evidence type="ECO:0000313" key="3">
    <source>
        <dbReference type="Proteomes" id="UP000008744"/>
    </source>
</evidence>
<proteinExistence type="predicted"/>
<dbReference type="Proteomes" id="UP000008744">
    <property type="component" value="Unassembled WGS sequence"/>
</dbReference>
<feature type="region of interest" description="Disordered" evidence="1">
    <location>
        <begin position="39"/>
        <end position="66"/>
    </location>
</feature>
<dbReference type="HOGENOM" id="CLU_2833871_0_0_1"/>
<sequence>MTTWQMEGTGTSWHCWDEEALRLEARHLEEEKPFKYRTITGLQQPPDPSHNTSHSTVEVETPINRP</sequence>
<keyword evidence="3" id="KW-1185">Reference proteome</keyword>
<evidence type="ECO:0000256" key="1">
    <source>
        <dbReference type="SAM" id="MobiDB-lite"/>
    </source>
</evidence>